<name>A0ABR2CWT1_9ROSI</name>
<dbReference type="SUPFAM" id="SSF56112">
    <property type="entry name" value="Protein kinase-like (PK-like)"/>
    <property type="match status" value="1"/>
</dbReference>
<protein>
    <recommendedName>
        <fullName evidence="2">Protein kinase domain-containing protein</fullName>
    </recommendedName>
</protein>
<comment type="caution">
    <text evidence="3">The sequence shown here is derived from an EMBL/GenBank/DDBJ whole genome shotgun (WGS) entry which is preliminary data.</text>
</comment>
<dbReference type="InterPro" id="IPR051824">
    <property type="entry name" value="LRR_Rcpt-Like_S/T_Kinase"/>
</dbReference>
<organism evidence="3 4">
    <name type="scientific">Hibiscus sabdariffa</name>
    <name type="common">roselle</name>
    <dbReference type="NCBI Taxonomy" id="183260"/>
    <lineage>
        <taxon>Eukaryota</taxon>
        <taxon>Viridiplantae</taxon>
        <taxon>Streptophyta</taxon>
        <taxon>Embryophyta</taxon>
        <taxon>Tracheophyta</taxon>
        <taxon>Spermatophyta</taxon>
        <taxon>Magnoliopsida</taxon>
        <taxon>eudicotyledons</taxon>
        <taxon>Gunneridae</taxon>
        <taxon>Pentapetalae</taxon>
        <taxon>rosids</taxon>
        <taxon>malvids</taxon>
        <taxon>Malvales</taxon>
        <taxon>Malvaceae</taxon>
        <taxon>Malvoideae</taxon>
        <taxon>Hibiscus</taxon>
    </lineage>
</organism>
<dbReference type="Pfam" id="PF07714">
    <property type="entry name" value="PK_Tyr_Ser-Thr"/>
    <property type="match status" value="1"/>
</dbReference>
<sequence length="221" mass="24409">MENWSLDRWLHGNQRSFPSRRAVLDWQTRLKIAVGAAQGLYFGLAKMLAKHASSYTMSTVAGSFGYIAPEYAYTTKVDTKVDVYSFGVVLLELVTGREANSVNGVDIGLVEWAWQHSLEDKSIAEVLDPEVKESSCLEEMTMVYKVGIICTRASPSTRPSMKEVLHVLRCWCQEDGRESKRVGSEFDVAPLLGGAGGGATYFSSYKGGKRSEEGNNKVYSV</sequence>
<evidence type="ECO:0000256" key="1">
    <source>
        <dbReference type="ARBA" id="ARBA00004479"/>
    </source>
</evidence>
<dbReference type="PROSITE" id="PS50011">
    <property type="entry name" value="PROTEIN_KINASE_DOM"/>
    <property type="match status" value="1"/>
</dbReference>
<accession>A0ABR2CWT1</accession>
<dbReference type="InterPro" id="IPR011009">
    <property type="entry name" value="Kinase-like_dom_sf"/>
</dbReference>
<feature type="domain" description="Protein kinase" evidence="2">
    <location>
        <begin position="1"/>
        <end position="169"/>
    </location>
</feature>
<evidence type="ECO:0000259" key="2">
    <source>
        <dbReference type="PROSITE" id="PS50011"/>
    </source>
</evidence>
<dbReference type="PANTHER" id="PTHR48006:SF92">
    <property type="entry name" value="LRR RECEPTOR-LIKE SERINE_THREONINE-PROTEIN KINASE GSO1"/>
    <property type="match status" value="1"/>
</dbReference>
<dbReference type="PANTHER" id="PTHR48006">
    <property type="entry name" value="LEUCINE-RICH REPEAT-CONTAINING PROTEIN DDB_G0281931-RELATED"/>
    <property type="match status" value="1"/>
</dbReference>
<evidence type="ECO:0000313" key="3">
    <source>
        <dbReference type="EMBL" id="KAK8523362.1"/>
    </source>
</evidence>
<dbReference type="Gene3D" id="1.10.510.10">
    <property type="entry name" value="Transferase(Phosphotransferase) domain 1"/>
    <property type="match status" value="1"/>
</dbReference>
<dbReference type="Proteomes" id="UP001472677">
    <property type="component" value="Unassembled WGS sequence"/>
</dbReference>
<evidence type="ECO:0000313" key="4">
    <source>
        <dbReference type="Proteomes" id="UP001472677"/>
    </source>
</evidence>
<comment type="subcellular location">
    <subcellularLocation>
        <location evidence="1">Membrane</location>
        <topology evidence="1">Single-pass type I membrane protein</topology>
    </subcellularLocation>
</comment>
<keyword evidence="4" id="KW-1185">Reference proteome</keyword>
<dbReference type="InterPro" id="IPR001245">
    <property type="entry name" value="Ser-Thr/Tyr_kinase_cat_dom"/>
</dbReference>
<reference evidence="3 4" key="1">
    <citation type="journal article" date="2024" name="G3 (Bethesda)">
        <title>Genome assembly of Hibiscus sabdariffa L. provides insights into metabolisms of medicinal natural products.</title>
        <authorList>
            <person name="Kim T."/>
        </authorList>
    </citation>
    <scope>NUCLEOTIDE SEQUENCE [LARGE SCALE GENOMIC DNA]</scope>
    <source>
        <strain evidence="3">TK-2024</strain>
        <tissue evidence="3">Old leaves</tissue>
    </source>
</reference>
<dbReference type="EMBL" id="JBBPBM010000043">
    <property type="protein sequence ID" value="KAK8523362.1"/>
    <property type="molecule type" value="Genomic_DNA"/>
</dbReference>
<dbReference type="InterPro" id="IPR000719">
    <property type="entry name" value="Prot_kinase_dom"/>
</dbReference>
<proteinExistence type="predicted"/>
<gene>
    <name evidence="3" type="ORF">V6N12_047883</name>
</gene>